<protein>
    <submittedName>
        <fullName evidence="2">Uncharacterized protein</fullName>
    </submittedName>
</protein>
<accession>A0AAE3HZ12</accession>
<dbReference type="Proteomes" id="UP000051497">
    <property type="component" value="Unassembled WGS sequence"/>
</dbReference>
<keyword evidence="1" id="KW-0812">Transmembrane</keyword>
<organism evidence="2 3">
    <name type="scientific">Candidatus Berkiella aquae</name>
    <dbReference type="NCBI Taxonomy" id="295108"/>
    <lineage>
        <taxon>Bacteria</taxon>
        <taxon>Pseudomonadati</taxon>
        <taxon>Pseudomonadota</taxon>
        <taxon>Gammaproteobacteria</taxon>
        <taxon>Candidatus Berkiellales</taxon>
        <taxon>Candidatus Berkiellaceae</taxon>
        <taxon>Candidatus Berkiella</taxon>
    </lineage>
</organism>
<dbReference type="EMBL" id="LKAJ02000001">
    <property type="protein sequence ID" value="MCS5712311.1"/>
    <property type="molecule type" value="Genomic_DNA"/>
</dbReference>
<reference evidence="2" key="2">
    <citation type="submission" date="2021-06" db="EMBL/GenBank/DDBJ databases">
        <title>Genomic Description and Analysis of Intracellular Bacteria, Candidatus Berkiella cookevillensis and Candidatus Berkiella aquae.</title>
        <authorList>
            <person name="Kidane D.T."/>
            <person name="Mehari Y.T."/>
            <person name="Rice F.C."/>
            <person name="Arivett B.A."/>
            <person name="Farone A.L."/>
            <person name="Berk S.G."/>
            <person name="Farone M.B."/>
        </authorList>
    </citation>
    <scope>NUCLEOTIDE SEQUENCE</scope>
    <source>
        <strain evidence="2">HT99</strain>
    </source>
</reference>
<feature type="transmembrane region" description="Helical" evidence="1">
    <location>
        <begin position="51"/>
        <end position="72"/>
    </location>
</feature>
<keyword evidence="1" id="KW-0472">Membrane</keyword>
<dbReference type="Gene3D" id="3.40.50.1110">
    <property type="entry name" value="SGNH hydrolase"/>
    <property type="match status" value="1"/>
</dbReference>
<sequence>MKAIIASFIICCVITILCIKLAPAPYFWAGIAWSLALMLLCVKDRKKPKAALWFNLAFVVTLLTLAEFYFWAPFKTTVQAQGNMWLPEQFVKHDILGYAPAKNVNNVFGKKYYNDQLFYDTTYSTDENSQRSTFPRNPRATKAIVFFGCSLTFGDGLNDEQTLPYQVGLLEKEKFNTYNFGYSGYGAHQMLAALEHGLVDTVVKEQPQYAIYTAIPGHIVRSAGLQTWIVTAHDPRYDFNAKGELTYQGHFDDDIEKTGKFKRRILAYLSNSYILRNIYKPFKFNQKGQQTDKDLQRYIQIVLRAREVFEQRYPGAEFHIVLWRLYDSMNTDREFNLLLTAFKEHQVRVHVINDILPGFYQNNPHYQLVHDSHPTAYANYLIARYIAKDILHETHT</sequence>
<dbReference type="SUPFAM" id="SSF52266">
    <property type="entry name" value="SGNH hydrolase"/>
    <property type="match status" value="1"/>
</dbReference>
<keyword evidence="3" id="KW-1185">Reference proteome</keyword>
<reference evidence="2" key="1">
    <citation type="journal article" date="2016" name="Genome Announc.">
        <title>Draft Genome Sequences of Two Novel Amoeba-Resistant Intranuclear Bacteria, 'Candidatus Berkiella cookevillensis' and 'Candidatus Berkiella aquae'.</title>
        <authorList>
            <person name="Mehari Y.T."/>
            <person name="Arivett B.A."/>
            <person name="Farone A.L."/>
            <person name="Gunderson J.H."/>
            <person name="Farone M.B."/>
        </authorList>
    </citation>
    <scope>NUCLEOTIDE SEQUENCE</scope>
    <source>
        <strain evidence="2">HT99</strain>
    </source>
</reference>
<dbReference type="InterPro" id="IPR036514">
    <property type="entry name" value="SGNH_hydro_sf"/>
</dbReference>
<dbReference type="AlphaFoldDB" id="A0AAE3HZ12"/>
<evidence type="ECO:0000313" key="3">
    <source>
        <dbReference type="Proteomes" id="UP000051497"/>
    </source>
</evidence>
<evidence type="ECO:0000256" key="1">
    <source>
        <dbReference type="SAM" id="Phobius"/>
    </source>
</evidence>
<comment type="caution">
    <text evidence="2">The sequence shown here is derived from an EMBL/GenBank/DDBJ whole genome shotgun (WGS) entry which is preliminary data.</text>
</comment>
<feature type="transmembrane region" description="Helical" evidence="1">
    <location>
        <begin position="25"/>
        <end position="42"/>
    </location>
</feature>
<keyword evidence="1" id="KW-1133">Transmembrane helix</keyword>
<gene>
    <name evidence="2" type="ORF">HT99x_012790</name>
</gene>
<evidence type="ECO:0000313" key="2">
    <source>
        <dbReference type="EMBL" id="MCS5712311.1"/>
    </source>
</evidence>
<proteinExistence type="predicted"/>
<name>A0AAE3HZ12_9GAMM</name>
<dbReference type="RefSeq" id="WP_075067176.1">
    <property type="nucleotide sequence ID" value="NZ_LKAJ02000001.1"/>
</dbReference>
<dbReference type="GO" id="GO:0016788">
    <property type="term" value="F:hydrolase activity, acting on ester bonds"/>
    <property type="evidence" value="ECO:0007669"/>
    <property type="project" value="UniProtKB-ARBA"/>
</dbReference>